<gene>
    <name evidence="1" type="ORF">AUK18_00560</name>
</gene>
<name>A0A1J5B9Z1_9BACT</name>
<dbReference type="Proteomes" id="UP000183605">
    <property type="component" value="Unassembled WGS sequence"/>
</dbReference>
<dbReference type="InterPro" id="IPR014942">
    <property type="entry name" value="AbiEii"/>
</dbReference>
<evidence type="ECO:0000313" key="2">
    <source>
        <dbReference type="Proteomes" id="UP000183605"/>
    </source>
</evidence>
<evidence type="ECO:0000313" key="1">
    <source>
        <dbReference type="EMBL" id="OIP04167.1"/>
    </source>
</evidence>
<reference evidence="1 2" key="1">
    <citation type="journal article" date="2016" name="Environ. Microbiol.">
        <title>Genomic resolution of a cold subsurface aquifer community provides metabolic insights for novel microbes adapted to high CO concentrations.</title>
        <authorList>
            <person name="Probst A.J."/>
            <person name="Castelle C.J."/>
            <person name="Singh A."/>
            <person name="Brown C.T."/>
            <person name="Anantharaman K."/>
            <person name="Sharon I."/>
            <person name="Hug L.A."/>
            <person name="Burstein D."/>
            <person name="Emerson J.B."/>
            <person name="Thomas B.C."/>
            <person name="Banfield J.F."/>
        </authorList>
    </citation>
    <scope>NUCLEOTIDE SEQUENCE [LARGE SCALE GENOMIC DNA]</scope>
    <source>
        <strain evidence="1">CG2_30_44_31</strain>
    </source>
</reference>
<dbReference type="EMBL" id="MNXQ01000012">
    <property type="protein sequence ID" value="OIP04167.1"/>
    <property type="molecule type" value="Genomic_DNA"/>
</dbReference>
<dbReference type="AlphaFoldDB" id="A0A1J5B9Z1"/>
<evidence type="ECO:0008006" key="3">
    <source>
        <dbReference type="Google" id="ProtNLM"/>
    </source>
</evidence>
<accession>A0A1J5B9Z1</accession>
<proteinExistence type="predicted"/>
<protein>
    <recommendedName>
        <fullName evidence="3">Nucleotidyl transferase AbiEii/AbiGii toxin family protein</fullName>
    </recommendedName>
</protein>
<organism evidence="1 2">
    <name type="scientific">Candidatus Beckwithbacteria bacterium CG2_30_44_31</name>
    <dbReference type="NCBI Taxonomy" id="1805035"/>
    <lineage>
        <taxon>Bacteria</taxon>
        <taxon>Candidatus Beckwithiibacteriota</taxon>
    </lineage>
</organism>
<sequence length="217" mass="25455">MKVNYQLQDKFLHEFFTTAFARDFYLTGGTALARFYFHHRVSVDLDLFTNNQKIDFDAVNAAIRRIMAKLKLKPDKAVMTDTFLQYIIDSPRPLKVDLVKDIPVHFGKNLIKGRIAVDSLINLATNKILAIFGRIDPKDFIDLFFILEKTKLEFDELFTLAKQKDLGLTELYFSFSIDKFLQTKILPPILVSFNKRRFYKFYQDLLRTLLKRIKPAE</sequence>
<comment type="caution">
    <text evidence="1">The sequence shown here is derived from an EMBL/GenBank/DDBJ whole genome shotgun (WGS) entry which is preliminary data.</text>
</comment>
<dbReference type="Gene3D" id="3.10.450.620">
    <property type="entry name" value="JHP933, nucleotidyltransferase-like core domain"/>
    <property type="match status" value="1"/>
</dbReference>
<dbReference type="Pfam" id="PF08843">
    <property type="entry name" value="AbiEii"/>
    <property type="match status" value="1"/>
</dbReference>